<sequence>MTQLNFLRYSST</sequence>
<dbReference type="EMBL" id="GBRH01199434">
    <property type="protein sequence ID" value="JAD98461.1"/>
    <property type="molecule type" value="Transcribed_RNA"/>
</dbReference>
<reference evidence="1" key="1">
    <citation type="submission" date="2014-09" db="EMBL/GenBank/DDBJ databases">
        <authorList>
            <person name="Magalhaes I.L.F."/>
            <person name="Oliveira U."/>
            <person name="Santos F.R."/>
            <person name="Vidigal T.H.D.A."/>
            <person name="Brescovit A.D."/>
            <person name="Santos A.J."/>
        </authorList>
    </citation>
    <scope>NUCLEOTIDE SEQUENCE</scope>
    <source>
        <tissue evidence="1">Shoot tissue taken approximately 20 cm above the soil surface</tissue>
    </source>
</reference>
<name>A0A0A9EEG5_ARUDO</name>
<protein>
    <submittedName>
        <fullName evidence="1">Uncharacterized protein</fullName>
    </submittedName>
</protein>
<accession>A0A0A9EEG5</accession>
<organism evidence="1">
    <name type="scientific">Arundo donax</name>
    <name type="common">Giant reed</name>
    <name type="synonym">Donax arundinaceus</name>
    <dbReference type="NCBI Taxonomy" id="35708"/>
    <lineage>
        <taxon>Eukaryota</taxon>
        <taxon>Viridiplantae</taxon>
        <taxon>Streptophyta</taxon>
        <taxon>Embryophyta</taxon>
        <taxon>Tracheophyta</taxon>
        <taxon>Spermatophyta</taxon>
        <taxon>Magnoliopsida</taxon>
        <taxon>Liliopsida</taxon>
        <taxon>Poales</taxon>
        <taxon>Poaceae</taxon>
        <taxon>PACMAD clade</taxon>
        <taxon>Arundinoideae</taxon>
        <taxon>Arundineae</taxon>
        <taxon>Arundo</taxon>
    </lineage>
</organism>
<evidence type="ECO:0000313" key="1">
    <source>
        <dbReference type="EMBL" id="JAD98461.1"/>
    </source>
</evidence>
<reference evidence="1" key="2">
    <citation type="journal article" date="2015" name="Data Brief">
        <title>Shoot transcriptome of the giant reed, Arundo donax.</title>
        <authorList>
            <person name="Barrero R.A."/>
            <person name="Guerrero F.D."/>
            <person name="Moolhuijzen P."/>
            <person name="Goolsby J.A."/>
            <person name="Tidwell J."/>
            <person name="Bellgard S.E."/>
            <person name="Bellgard M.I."/>
        </authorList>
    </citation>
    <scope>NUCLEOTIDE SEQUENCE</scope>
    <source>
        <tissue evidence="1">Shoot tissue taken approximately 20 cm above the soil surface</tissue>
    </source>
</reference>
<proteinExistence type="predicted"/>